<feature type="chain" id="PRO_5031307143" evidence="4">
    <location>
        <begin position="23"/>
        <end position="214"/>
    </location>
</feature>
<keyword evidence="3" id="KW-0472">Membrane</keyword>
<evidence type="ECO:0000313" key="6">
    <source>
        <dbReference type="Proteomes" id="UP000579945"/>
    </source>
</evidence>
<evidence type="ECO:0000256" key="1">
    <source>
        <dbReference type="ARBA" id="ARBA00004196"/>
    </source>
</evidence>
<dbReference type="CDD" id="cd16334">
    <property type="entry name" value="LppX-like"/>
    <property type="match status" value="1"/>
</dbReference>
<evidence type="ECO:0000256" key="3">
    <source>
        <dbReference type="ARBA" id="ARBA00022475"/>
    </source>
</evidence>
<dbReference type="RefSeq" id="WP_183659287.1">
    <property type="nucleotide sequence ID" value="NZ_BAAAXX010000067.1"/>
</dbReference>
<comment type="caution">
    <text evidence="5">The sequence shown here is derived from an EMBL/GenBank/DDBJ whole genome shotgun (WGS) entry which is preliminary data.</text>
</comment>
<dbReference type="Proteomes" id="UP000579945">
    <property type="component" value="Unassembled WGS sequence"/>
</dbReference>
<evidence type="ECO:0000256" key="2">
    <source>
        <dbReference type="ARBA" id="ARBA00009194"/>
    </source>
</evidence>
<comment type="subcellular location">
    <subcellularLocation>
        <location evidence="1">Cell envelope</location>
    </subcellularLocation>
</comment>
<comment type="similarity">
    <text evidence="2">Belongs to the LppX/LprAFG lipoprotein family.</text>
</comment>
<name>A0A7W5VI05_9ACTN</name>
<accession>A0A7W5VI05</accession>
<organism evidence="5 6">
    <name type="scientific">Nonomuraea dietziae</name>
    <dbReference type="NCBI Taxonomy" id="65515"/>
    <lineage>
        <taxon>Bacteria</taxon>
        <taxon>Bacillati</taxon>
        <taxon>Actinomycetota</taxon>
        <taxon>Actinomycetes</taxon>
        <taxon>Streptosporangiales</taxon>
        <taxon>Streptosporangiaceae</taxon>
        <taxon>Nonomuraea</taxon>
    </lineage>
</organism>
<sequence length="214" mass="22262">MPRKLLPVVLALAVTACSSQKALPQGPELVTKSAEAMKAVTSASFAITTDGAPKLQLKKADGRLTAKGDADGTLQISIFGSLQEFSFAMIGETVHFKGLTGGFQTLPKQALMAGVGYDPSTLLHPDKGVSTLLRGLVKPVTEAEEDGSYRVAATFPGKTMGTLIPGVTTDINGKLWVDAASHRLNRITLPLEGGSVTVTLTDYDAPVTVTPPAG</sequence>
<dbReference type="SUPFAM" id="SSF89392">
    <property type="entry name" value="Prokaryotic lipoproteins and lipoprotein localization factors"/>
    <property type="match status" value="1"/>
</dbReference>
<dbReference type="Pfam" id="PF07161">
    <property type="entry name" value="LppX_LprAFG"/>
    <property type="match status" value="1"/>
</dbReference>
<reference evidence="5 6" key="1">
    <citation type="submission" date="2020-08" db="EMBL/GenBank/DDBJ databases">
        <title>Sequencing the genomes of 1000 actinobacteria strains.</title>
        <authorList>
            <person name="Klenk H.-P."/>
        </authorList>
    </citation>
    <scope>NUCLEOTIDE SEQUENCE [LARGE SCALE GENOMIC DNA]</scope>
    <source>
        <strain evidence="5 6">DSM 44320</strain>
    </source>
</reference>
<evidence type="ECO:0000313" key="5">
    <source>
        <dbReference type="EMBL" id="MBB3732358.1"/>
    </source>
</evidence>
<dbReference type="Gene3D" id="2.50.20.20">
    <property type="match status" value="1"/>
</dbReference>
<dbReference type="EMBL" id="JACIBV010000001">
    <property type="protein sequence ID" value="MBB3732358.1"/>
    <property type="molecule type" value="Genomic_DNA"/>
</dbReference>
<keyword evidence="5" id="KW-0449">Lipoprotein</keyword>
<keyword evidence="6" id="KW-1185">Reference proteome</keyword>
<protein>
    <submittedName>
        <fullName evidence="5">Lipoprotein LprG</fullName>
    </submittedName>
</protein>
<dbReference type="InterPro" id="IPR009830">
    <property type="entry name" value="LppX/LprAFG"/>
</dbReference>
<keyword evidence="4" id="KW-0732">Signal</keyword>
<dbReference type="PROSITE" id="PS51257">
    <property type="entry name" value="PROKAR_LIPOPROTEIN"/>
    <property type="match status" value="1"/>
</dbReference>
<dbReference type="AlphaFoldDB" id="A0A7W5VI05"/>
<dbReference type="GO" id="GO:0030313">
    <property type="term" value="C:cell envelope"/>
    <property type="evidence" value="ECO:0007669"/>
    <property type="project" value="UniProtKB-SubCell"/>
</dbReference>
<evidence type="ECO:0000256" key="4">
    <source>
        <dbReference type="SAM" id="SignalP"/>
    </source>
</evidence>
<dbReference type="GeneID" id="95394400"/>
<feature type="signal peptide" evidence="4">
    <location>
        <begin position="1"/>
        <end position="22"/>
    </location>
</feature>
<keyword evidence="3" id="KW-1003">Cell membrane</keyword>
<gene>
    <name evidence="5" type="ORF">FHR33_008218</name>
</gene>
<proteinExistence type="inferred from homology"/>
<dbReference type="InterPro" id="IPR029046">
    <property type="entry name" value="LolA/LolB/LppX"/>
</dbReference>